<dbReference type="GO" id="GO:0016887">
    <property type="term" value="F:ATP hydrolysis activity"/>
    <property type="evidence" value="ECO:0007669"/>
    <property type="project" value="InterPro"/>
</dbReference>
<organism evidence="9 10">
    <name type="scientific">Stella humosa</name>
    <dbReference type="NCBI Taxonomy" id="94"/>
    <lineage>
        <taxon>Bacteria</taxon>
        <taxon>Pseudomonadati</taxon>
        <taxon>Pseudomonadota</taxon>
        <taxon>Alphaproteobacteria</taxon>
        <taxon>Rhodospirillales</taxon>
        <taxon>Stellaceae</taxon>
        <taxon>Stella</taxon>
    </lineage>
</organism>
<dbReference type="InterPro" id="IPR013563">
    <property type="entry name" value="Oligopep_ABC_C"/>
</dbReference>
<keyword evidence="6 9" id="KW-0067">ATP-binding</keyword>
<evidence type="ECO:0000256" key="2">
    <source>
        <dbReference type="ARBA" id="ARBA00005417"/>
    </source>
</evidence>
<dbReference type="NCBIfam" id="TIGR01727">
    <property type="entry name" value="oligo_HPY"/>
    <property type="match status" value="1"/>
</dbReference>
<dbReference type="PANTHER" id="PTHR43297">
    <property type="entry name" value="OLIGOPEPTIDE TRANSPORT ATP-BINDING PROTEIN APPD"/>
    <property type="match status" value="1"/>
</dbReference>
<dbReference type="RefSeq" id="WP_123691577.1">
    <property type="nucleotide sequence ID" value="NZ_AP019700.1"/>
</dbReference>
<dbReference type="FunFam" id="3.40.50.300:FF:000016">
    <property type="entry name" value="Oligopeptide ABC transporter ATP-binding component"/>
    <property type="match status" value="1"/>
</dbReference>
<dbReference type="InterPro" id="IPR027417">
    <property type="entry name" value="P-loop_NTPase"/>
</dbReference>
<evidence type="ECO:0000256" key="4">
    <source>
        <dbReference type="ARBA" id="ARBA00022475"/>
    </source>
</evidence>
<sequence>MTEPLLSVEDLRVAFGRGPREQVAVDGVSFQVAAGETLGIVGESGSGKSLTALALLRLVPSPPGRIASGRVRFEGRDLATISEGEMERVRGARIGMIFQEPMSALNPVFTVGEQVAEALRVHEKLGRAEASARALSLLRRVGIADAERRMRQYPHELSGGMRQRVMIAAALACRPSLLIADEPTTALDVTIQAQILALLRELQREMGMAVILITHDLGVVAQMVDRVVVMYGGRIAEEGTVEQVFGRPSHPYTRLLLESIPSLDHDRDRLPTIPGMVPTLAEMPPGCRFHPRCPQAMAVCRERQPDPITVEPGHHAACFALPGALA</sequence>
<keyword evidence="7" id="KW-0472">Membrane</keyword>
<dbReference type="EMBL" id="RJKX01000015">
    <property type="protein sequence ID" value="ROP84011.1"/>
    <property type="molecule type" value="Genomic_DNA"/>
</dbReference>
<keyword evidence="3" id="KW-0813">Transport</keyword>
<evidence type="ECO:0000256" key="7">
    <source>
        <dbReference type="ARBA" id="ARBA00023136"/>
    </source>
</evidence>
<dbReference type="Pfam" id="PF08352">
    <property type="entry name" value="oligo_HPY"/>
    <property type="match status" value="1"/>
</dbReference>
<keyword evidence="10" id="KW-1185">Reference proteome</keyword>
<dbReference type="GO" id="GO:0055085">
    <property type="term" value="P:transmembrane transport"/>
    <property type="evidence" value="ECO:0007669"/>
    <property type="project" value="UniProtKB-ARBA"/>
</dbReference>
<evidence type="ECO:0000256" key="5">
    <source>
        <dbReference type="ARBA" id="ARBA00022741"/>
    </source>
</evidence>
<evidence type="ECO:0000259" key="8">
    <source>
        <dbReference type="PROSITE" id="PS50893"/>
    </source>
</evidence>
<dbReference type="OrthoDB" id="37801at2"/>
<dbReference type="SMART" id="SM00382">
    <property type="entry name" value="AAA"/>
    <property type="match status" value="1"/>
</dbReference>
<reference evidence="9 10" key="1">
    <citation type="submission" date="2018-11" db="EMBL/GenBank/DDBJ databases">
        <title>Genomic Encyclopedia of Type Strains, Phase IV (KMG-IV): sequencing the most valuable type-strain genomes for metagenomic binning, comparative biology and taxonomic classification.</title>
        <authorList>
            <person name="Goeker M."/>
        </authorList>
    </citation>
    <scope>NUCLEOTIDE SEQUENCE [LARGE SCALE GENOMIC DNA]</scope>
    <source>
        <strain evidence="9 10">DSM 5900</strain>
    </source>
</reference>
<dbReference type="CDD" id="cd03257">
    <property type="entry name" value="ABC_NikE_OppD_transporters"/>
    <property type="match status" value="1"/>
</dbReference>
<dbReference type="SUPFAM" id="SSF52540">
    <property type="entry name" value="P-loop containing nucleoside triphosphate hydrolases"/>
    <property type="match status" value="1"/>
</dbReference>
<dbReference type="PROSITE" id="PS00211">
    <property type="entry name" value="ABC_TRANSPORTER_1"/>
    <property type="match status" value="1"/>
</dbReference>
<dbReference type="InterPro" id="IPR003439">
    <property type="entry name" value="ABC_transporter-like_ATP-bd"/>
</dbReference>
<dbReference type="InterPro" id="IPR017871">
    <property type="entry name" value="ABC_transporter-like_CS"/>
</dbReference>
<dbReference type="GO" id="GO:0015833">
    <property type="term" value="P:peptide transport"/>
    <property type="evidence" value="ECO:0007669"/>
    <property type="project" value="InterPro"/>
</dbReference>
<keyword evidence="4" id="KW-1003">Cell membrane</keyword>
<dbReference type="PANTHER" id="PTHR43297:SF2">
    <property type="entry name" value="DIPEPTIDE TRANSPORT ATP-BINDING PROTEIN DPPD"/>
    <property type="match status" value="1"/>
</dbReference>
<dbReference type="PROSITE" id="PS50893">
    <property type="entry name" value="ABC_TRANSPORTER_2"/>
    <property type="match status" value="1"/>
</dbReference>
<dbReference type="Gene3D" id="3.40.50.300">
    <property type="entry name" value="P-loop containing nucleotide triphosphate hydrolases"/>
    <property type="match status" value="1"/>
</dbReference>
<evidence type="ECO:0000313" key="10">
    <source>
        <dbReference type="Proteomes" id="UP000278222"/>
    </source>
</evidence>
<dbReference type="InterPro" id="IPR050388">
    <property type="entry name" value="ABC_Ni/Peptide_Import"/>
</dbReference>
<evidence type="ECO:0000313" key="9">
    <source>
        <dbReference type="EMBL" id="ROP84011.1"/>
    </source>
</evidence>
<dbReference type="GO" id="GO:0005524">
    <property type="term" value="F:ATP binding"/>
    <property type="evidence" value="ECO:0007669"/>
    <property type="project" value="UniProtKB-KW"/>
</dbReference>
<dbReference type="Proteomes" id="UP000278222">
    <property type="component" value="Unassembled WGS sequence"/>
</dbReference>
<evidence type="ECO:0000256" key="1">
    <source>
        <dbReference type="ARBA" id="ARBA00004417"/>
    </source>
</evidence>
<evidence type="ECO:0000256" key="6">
    <source>
        <dbReference type="ARBA" id="ARBA00022840"/>
    </source>
</evidence>
<comment type="caution">
    <text evidence="9">The sequence shown here is derived from an EMBL/GenBank/DDBJ whole genome shotgun (WGS) entry which is preliminary data.</text>
</comment>
<dbReference type="Pfam" id="PF00005">
    <property type="entry name" value="ABC_tran"/>
    <property type="match status" value="1"/>
</dbReference>
<feature type="domain" description="ABC transporter" evidence="8">
    <location>
        <begin position="6"/>
        <end position="257"/>
    </location>
</feature>
<accession>A0A3N1KTV3</accession>
<keyword evidence="5" id="KW-0547">Nucleotide-binding</keyword>
<proteinExistence type="inferred from homology"/>
<protein>
    <submittedName>
        <fullName evidence="9">Peptide/nickel transport system ATP-binding protein/oligopeptide transport system ATP-binding protein</fullName>
    </submittedName>
</protein>
<comment type="similarity">
    <text evidence="2">Belongs to the ABC transporter superfamily.</text>
</comment>
<comment type="subcellular location">
    <subcellularLocation>
        <location evidence="1">Cell inner membrane</location>
        <topology evidence="1">Peripheral membrane protein</topology>
    </subcellularLocation>
</comment>
<gene>
    <name evidence="9" type="ORF">EDC65_3356</name>
</gene>
<dbReference type="GO" id="GO:0005886">
    <property type="term" value="C:plasma membrane"/>
    <property type="evidence" value="ECO:0007669"/>
    <property type="project" value="UniProtKB-SubCell"/>
</dbReference>
<dbReference type="InterPro" id="IPR003593">
    <property type="entry name" value="AAA+_ATPase"/>
</dbReference>
<dbReference type="AlphaFoldDB" id="A0A3N1KTV3"/>
<name>A0A3N1KTV3_9PROT</name>
<evidence type="ECO:0000256" key="3">
    <source>
        <dbReference type="ARBA" id="ARBA00022448"/>
    </source>
</evidence>